<sequence length="242" mass="25377">MNGKTILVTGGTSGIGKALAEHLVNTGHRVIITGRNQDRINQVAQTLGCTGYVADSANPAQLKQLAATLQSDNIRLDGLVLNAGVFYPGSILTTTEEAFDLTMNINTKGPWFTLQQLHPILNNPSSVVFVSSIAVTNAFASAAIYSASKAAFEAIARVANLEFAADGIRINAVRPGVTATEIQSKAGMTTEQQKALFASLDQTALGRVLSPDDQIGAIAFLLSDQSIAMRNAVLEVSGGYGL</sequence>
<comment type="caution">
    <text evidence="3">The sequence shown here is derived from an EMBL/GenBank/DDBJ whole genome shotgun (WGS) entry which is preliminary data.</text>
</comment>
<protein>
    <submittedName>
        <fullName evidence="3">Short-chain dehydrogenase</fullName>
    </submittedName>
</protein>
<comment type="similarity">
    <text evidence="1">Belongs to the short-chain dehydrogenases/reductases (SDR) family.</text>
</comment>
<evidence type="ECO:0000256" key="1">
    <source>
        <dbReference type="ARBA" id="ARBA00006484"/>
    </source>
</evidence>
<dbReference type="STRING" id="1654360.EA58_02690"/>
<dbReference type="PANTHER" id="PTHR43975">
    <property type="entry name" value="ZGC:101858"/>
    <property type="match status" value="1"/>
</dbReference>
<evidence type="ECO:0000313" key="3">
    <source>
        <dbReference type="EMBL" id="KDM93116.1"/>
    </source>
</evidence>
<evidence type="ECO:0000259" key="2">
    <source>
        <dbReference type="SMART" id="SM00822"/>
    </source>
</evidence>
<gene>
    <name evidence="3" type="ORF">EA58_02690</name>
</gene>
<dbReference type="SUPFAM" id="SSF51735">
    <property type="entry name" value="NAD(P)-binding Rossmann-fold domains"/>
    <property type="match status" value="1"/>
</dbReference>
<dbReference type="Pfam" id="PF13561">
    <property type="entry name" value="adh_short_C2"/>
    <property type="match status" value="1"/>
</dbReference>
<proteinExistence type="inferred from homology"/>
<dbReference type="RefSeq" id="WP_036748601.1">
    <property type="nucleotide sequence ID" value="NZ_JAGSGC010000002.1"/>
</dbReference>
<dbReference type="CDD" id="cd05233">
    <property type="entry name" value="SDR_c"/>
    <property type="match status" value="1"/>
</dbReference>
<evidence type="ECO:0000313" key="4">
    <source>
        <dbReference type="Proteomes" id="UP000027192"/>
    </source>
</evidence>
<feature type="domain" description="Ketoreductase" evidence="2">
    <location>
        <begin position="4"/>
        <end position="176"/>
    </location>
</feature>
<dbReference type="FunFam" id="3.40.50.720:FF:000084">
    <property type="entry name" value="Short-chain dehydrogenase reductase"/>
    <property type="match status" value="1"/>
</dbReference>
<name>A0A066RVJ3_9GAMM</name>
<dbReference type="InterPro" id="IPR057326">
    <property type="entry name" value="KR_dom"/>
</dbReference>
<dbReference type="PANTHER" id="PTHR43975:SF2">
    <property type="entry name" value="EG:BACR7A4.14 PROTEIN-RELATED"/>
    <property type="match status" value="1"/>
</dbReference>
<dbReference type="AlphaFoldDB" id="A0A066RVJ3"/>
<dbReference type="EMBL" id="JMIB01000004">
    <property type="protein sequence ID" value="KDM93116.1"/>
    <property type="molecule type" value="Genomic_DNA"/>
</dbReference>
<dbReference type="Gene3D" id="3.40.50.720">
    <property type="entry name" value="NAD(P)-binding Rossmann-like Domain"/>
    <property type="match status" value="1"/>
</dbReference>
<dbReference type="Proteomes" id="UP000027192">
    <property type="component" value="Unassembled WGS sequence"/>
</dbReference>
<organism evidence="3 4">
    <name type="scientific">Photobacterium galatheae</name>
    <dbReference type="NCBI Taxonomy" id="1654360"/>
    <lineage>
        <taxon>Bacteria</taxon>
        <taxon>Pseudomonadati</taxon>
        <taxon>Pseudomonadota</taxon>
        <taxon>Gammaproteobacteria</taxon>
        <taxon>Vibrionales</taxon>
        <taxon>Vibrionaceae</taxon>
        <taxon>Photobacterium</taxon>
    </lineage>
</organism>
<dbReference type="PRINTS" id="PR00081">
    <property type="entry name" value="GDHRDH"/>
</dbReference>
<accession>A0A066RVJ3</accession>
<dbReference type="SMART" id="SM00822">
    <property type="entry name" value="PKS_KR"/>
    <property type="match status" value="1"/>
</dbReference>
<dbReference type="InterPro" id="IPR002347">
    <property type="entry name" value="SDR_fam"/>
</dbReference>
<keyword evidence="4" id="KW-1185">Reference proteome</keyword>
<dbReference type="InterPro" id="IPR036291">
    <property type="entry name" value="NAD(P)-bd_dom_sf"/>
</dbReference>
<reference evidence="3 4" key="1">
    <citation type="submission" date="2014-04" db="EMBL/GenBank/DDBJ databases">
        <title>Draft genome sequence of Photobacterium halotolerans S2753: a solonamide, ngercheumicin and holomycin producer.</title>
        <authorList>
            <person name="Machado H.R."/>
            <person name="Gram L."/>
        </authorList>
    </citation>
    <scope>NUCLEOTIDE SEQUENCE [LARGE SCALE GENOMIC DNA]</scope>
    <source>
        <strain evidence="3 4">S2753</strain>
    </source>
</reference>